<reference evidence="3 4" key="1">
    <citation type="journal article" date="2018" name="Mol. Plant">
        <title>The genome of Artemisia annua provides insight into the evolution of Asteraceae family and artemisinin biosynthesis.</title>
        <authorList>
            <person name="Shen Q."/>
            <person name="Zhang L."/>
            <person name="Liao Z."/>
            <person name="Wang S."/>
            <person name="Yan T."/>
            <person name="Shi P."/>
            <person name="Liu M."/>
            <person name="Fu X."/>
            <person name="Pan Q."/>
            <person name="Wang Y."/>
            <person name="Lv Z."/>
            <person name="Lu X."/>
            <person name="Zhang F."/>
            <person name="Jiang W."/>
            <person name="Ma Y."/>
            <person name="Chen M."/>
            <person name="Hao X."/>
            <person name="Li L."/>
            <person name="Tang Y."/>
            <person name="Lv G."/>
            <person name="Zhou Y."/>
            <person name="Sun X."/>
            <person name="Brodelius P.E."/>
            <person name="Rose J.K.C."/>
            <person name="Tang K."/>
        </authorList>
    </citation>
    <scope>NUCLEOTIDE SEQUENCE [LARGE SCALE GENOMIC DNA]</scope>
    <source>
        <strain evidence="4">cv. Huhao1</strain>
        <tissue evidence="3">Leaf</tissue>
    </source>
</reference>
<evidence type="ECO:0000256" key="2">
    <source>
        <dbReference type="SAM" id="SignalP"/>
    </source>
</evidence>
<accession>A0A2U1L063</accession>
<keyword evidence="1" id="KW-1133">Transmembrane helix</keyword>
<dbReference type="GO" id="GO:0005886">
    <property type="term" value="C:plasma membrane"/>
    <property type="evidence" value="ECO:0007669"/>
    <property type="project" value="TreeGrafter"/>
</dbReference>
<feature type="transmembrane region" description="Helical" evidence="1">
    <location>
        <begin position="129"/>
        <end position="152"/>
    </location>
</feature>
<keyword evidence="1" id="KW-0472">Membrane</keyword>
<organism evidence="3 4">
    <name type="scientific">Artemisia annua</name>
    <name type="common">Sweet wormwood</name>
    <dbReference type="NCBI Taxonomy" id="35608"/>
    <lineage>
        <taxon>Eukaryota</taxon>
        <taxon>Viridiplantae</taxon>
        <taxon>Streptophyta</taxon>
        <taxon>Embryophyta</taxon>
        <taxon>Tracheophyta</taxon>
        <taxon>Spermatophyta</taxon>
        <taxon>Magnoliopsida</taxon>
        <taxon>eudicotyledons</taxon>
        <taxon>Gunneridae</taxon>
        <taxon>Pentapetalae</taxon>
        <taxon>asterids</taxon>
        <taxon>campanulids</taxon>
        <taxon>Asterales</taxon>
        <taxon>Asteraceae</taxon>
        <taxon>Asteroideae</taxon>
        <taxon>Anthemideae</taxon>
        <taxon>Artemisiinae</taxon>
        <taxon>Artemisia</taxon>
    </lineage>
</organism>
<dbReference type="AlphaFoldDB" id="A0A2U1L063"/>
<proteinExistence type="predicted"/>
<keyword evidence="2" id="KW-0732">Signal</keyword>
<feature type="transmembrane region" description="Helical" evidence="1">
    <location>
        <begin position="422"/>
        <end position="445"/>
    </location>
</feature>
<feature type="signal peptide" evidence="2">
    <location>
        <begin position="1"/>
        <end position="18"/>
    </location>
</feature>
<name>A0A2U1L063_ARTAN</name>
<evidence type="ECO:0000256" key="1">
    <source>
        <dbReference type="SAM" id="Phobius"/>
    </source>
</evidence>
<dbReference type="PANTHER" id="PTHR31414:SF32">
    <property type="entry name" value="TRANSMEMBRANE PROTEIN"/>
    <property type="match status" value="1"/>
</dbReference>
<keyword evidence="4" id="KW-1185">Reference proteome</keyword>
<feature type="transmembrane region" description="Helical" evidence="1">
    <location>
        <begin position="93"/>
        <end position="117"/>
    </location>
</feature>
<feature type="chain" id="PRO_5015403070" evidence="2">
    <location>
        <begin position="19"/>
        <end position="468"/>
    </location>
</feature>
<dbReference type="PANTHER" id="PTHR31414">
    <property type="entry name" value="TRANSMEMBRANE PROTEIN DDB_G0292058"/>
    <property type="match status" value="1"/>
</dbReference>
<dbReference type="Proteomes" id="UP000245207">
    <property type="component" value="Unassembled WGS sequence"/>
</dbReference>
<protein>
    <submittedName>
        <fullName evidence="3">Uncharacterized protein</fullName>
    </submittedName>
</protein>
<dbReference type="EMBL" id="PKPP01012434">
    <property type="protein sequence ID" value="PWA42395.1"/>
    <property type="molecule type" value="Genomic_DNA"/>
</dbReference>
<evidence type="ECO:0000313" key="3">
    <source>
        <dbReference type="EMBL" id="PWA42395.1"/>
    </source>
</evidence>
<dbReference type="OrthoDB" id="1937321at2759"/>
<gene>
    <name evidence="3" type="ORF">CTI12_AA545270</name>
</gene>
<evidence type="ECO:0000313" key="4">
    <source>
        <dbReference type="Proteomes" id="UP000245207"/>
    </source>
</evidence>
<dbReference type="STRING" id="35608.A0A2U1L063"/>
<sequence length="468" mass="52643">MVTLKLMLFLLFMVVCQQQSSTGVVDGNDFPERVERFVMETESDGEDSFSTIVLAEERTRRKDPLNYFKYYHGGWNITDDHYFASVAYSAAPLFTIATIWFMGFGLSLLVICSYYICCRRPPYGYSRTAYALSVAFLTLFTISAIVGCVILYTGQERFHNSTTATLDYVVKQSKNTSYNLNNVLDILDTAKGIGVDQFSLPESIKDNIDRVDTMVNEAATDLEFETADNENDIQYVLNSVALHIRFAGSCLRIGGLWLDSCYIYVYLRWCISHTSQVCVLKNSIDDKRIANKIINNVANIDPPPIPGFPNYNQSGPLVPTLCNPLNADKTDRICQPGELDASNASQVWKGYVCQVSAQDTCTTVGRLTPKMYDQMSAAANVTSGLTQYGPFLVGLLNCTFVRDTFNGIHKDHCPDLTKYSRWVYIGLAMVSVAVLLSLVLWVLYARERRHRVYTKRVNGEKGQVKQLK</sequence>
<comment type="caution">
    <text evidence="3">The sequence shown here is derived from an EMBL/GenBank/DDBJ whole genome shotgun (WGS) entry which is preliminary data.</text>
</comment>
<keyword evidence="1" id="KW-0812">Transmembrane</keyword>
<dbReference type="InterPro" id="IPR040283">
    <property type="entry name" value="DDB_G0292058-like"/>
</dbReference>
<dbReference type="GO" id="GO:0009506">
    <property type="term" value="C:plasmodesma"/>
    <property type="evidence" value="ECO:0007669"/>
    <property type="project" value="TreeGrafter"/>
</dbReference>